<dbReference type="Proteomes" id="UP001176961">
    <property type="component" value="Unassembled WGS sequence"/>
</dbReference>
<accession>A0AA36H5B4</accession>
<proteinExistence type="predicted"/>
<organism evidence="1 2">
    <name type="scientific">Cylicocyclus nassatus</name>
    <name type="common">Nematode worm</name>
    <dbReference type="NCBI Taxonomy" id="53992"/>
    <lineage>
        <taxon>Eukaryota</taxon>
        <taxon>Metazoa</taxon>
        <taxon>Ecdysozoa</taxon>
        <taxon>Nematoda</taxon>
        <taxon>Chromadorea</taxon>
        <taxon>Rhabditida</taxon>
        <taxon>Rhabditina</taxon>
        <taxon>Rhabditomorpha</taxon>
        <taxon>Strongyloidea</taxon>
        <taxon>Strongylidae</taxon>
        <taxon>Cylicocyclus</taxon>
    </lineage>
</organism>
<comment type="caution">
    <text evidence="1">The sequence shown here is derived from an EMBL/GenBank/DDBJ whole genome shotgun (WGS) entry which is preliminary data.</text>
</comment>
<evidence type="ECO:0000313" key="1">
    <source>
        <dbReference type="EMBL" id="CAJ0604050.1"/>
    </source>
</evidence>
<dbReference type="Pfam" id="PF08560">
    <property type="entry name" value="DUF1757"/>
    <property type="match status" value="1"/>
</dbReference>
<dbReference type="AlphaFoldDB" id="A0AA36H5B4"/>
<name>A0AA36H5B4_CYLNA</name>
<protein>
    <submittedName>
        <fullName evidence="1">Uncharacterized protein</fullName>
    </submittedName>
</protein>
<keyword evidence="2" id="KW-1185">Reference proteome</keyword>
<gene>
    <name evidence="1" type="ORF">CYNAS_LOCUS16033</name>
</gene>
<sequence length="220" mass="24727">MSTYWLKNFVGLKQSDFELLKVPNPSTEFCIHVTLRSVQTGALLGSVLGPLSAAIFDSKNANSKMLTEKFISGGTNGALIGAAMGPILTYLALRDLSTVRLYDRCYRLRFDKQALWQDRTCFLSAAVGYLTSGSLGLSRQTVNLMVSCDLLEVLHLRVHNFMNCHKSNVNYVFYLAMLKQAFLSFDFLQPNRYFQSLRTPPSCKINLYARTTHNFIIAKG</sequence>
<dbReference type="InterPro" id="IPR013869">
    <property type="entry name" value="DUF1757"/>
</dbReference>
<evidence type="ECO:0000313" key="2">
    <source>
        <dbReference type="Proteomes" id="UP001176961"/>
    </source>
</evidence>
<dbReference type="PANTHER" id="PTHR38636:SF1">
    <property type="entry name" value="CHLORIDE CHANNEL PROTEIN CLC-D"/>
    <property type="match status" value="1"/>
</dbReference>
<reference evidence="1" key="1">
    <citation type="submission" date="2023-07" db="EMBL/GenBank/DDBJ databases">
        <authorList>
            <consortium name="CYATHOMIX"/>
        </authorList>
    </citation>
    <scope>NUCLEOTIDE SEQUENCE</scope>
    <source>
        <strain evidence="1">N/A</strain>
    </source>
</reference>
<dbReference type="EMBL" id="CATQJL010000305">
    <property type="protein sequence ID" value="CAJ0604050.1"/>
    <property type="molecule type" value="Genomic_DNA"/>
</dbReference>
<dbReference type="PANTHER" id="PTHR38636">
    <property type="entry name" value="PROTEIN CBG20488"/>
    <property type="match status" value="1"/>
</dbReference>